<feature type="domain" description="Dynein axonemal assembly factor 5 TPR repeats" evidence="2">
    <location>
        <begin position="16"/>
        <end position="300"/>
    </location>
</feature>
<dbReference type="GO" id="GO:0036159">
    <property type="term" value="P:inner dynein arm assembly"/>
    <property type="evidence" value="ECO:0007669"/>
    <property type="project" value="TreeGrafter"/>
</dbReference>
<evidence type="ECO:0000259" key="1">
    <source>
        <dbReference type="Pfam" id="PF24573"/>
    </source>
</evidence>
<dbReference type="RefSeq" id="XP_011313705.1">
    <property type="nucleotide sequence ID" value="XM_011315403.1"/>
</dbReference>
<dbReference type="GeneID" id="105273145"/>
<dbReference type="Proteomes" id="UP000694866">
    <property type="component" value="Unplaced"/>
</dbReference>
<dbReference type="InterPro" id="IPR056497">
    <property type="entry name" value="HEAT_DAAF5"/>
</dbReference>
<feature type="domain" description="Dynein axonemal assembly factor 5 HEAT-repeat" evidence="1">
    <location>
        <begin position="309"/>
        <end position="503"/>
    </location>
</feature>
<dbReference type="InterPro" id="IPR057978">
    <property type="entry name" value="TPR_DAAF5"/>
</dbReference>
<proteinExistence type="predicted"/>
<dbReference type="PANTHER" id="PTHR16216:SF2">
    <property type="entry name" value="DYNEIN AXONEMAL ASSEMBLY FACTOR 5"/>
    <property type="match status" value="1"/>
</dbReference>
<name>A0A0C9PZJ6_9HYME</name>
<evidence type="ECO:0000313" key="4">
    <source>
        <dbReference type="Proteomes" id="UP000694866"/>
    </source>
</evidence>
<evidence type="ECO:0000313" key="5">
    <source>
        <dbReference type="RefSeq" id="XP_011313705.1"/>
    </source>
</evidence>
<dbReference type="GO" id="GO:0003341">
    <property type="term" value="P:cilium movement"/>
    <property type="evidence" value="ECO:0007669"/>
    <property type="project" value="TreeGrafter"/>
</dbReference>
<evidence type="ECO:0000313" key="3">
    <source>
        <dbReference type="EMBL" id="JAG76745.1"/>
    </source>
</evidence>
<dbReference type="Pfam" id="PF24573">
    <property type="entry name" value="HEAT_DAAF5"/>
    <property type="match status" value="1"/>
</dbReference>
<dbReference type="Pfam" id="PF25757">
    <property type="entry name" value="TPR_DNAAF5"/>
    <property type="match status" value="1"/>
</dbReference>
<dbReference type="InterPro" id="IPR052623">
    <property type="entry name" value="DAAF5"/>
</dbReference>
<dbReference type="GO" id="GO:0005737">
    <property type="term" value="C:cytoplasm"/>
    <property type="evidence" value="ECO:0007669"/>
    <property type="project" value="TreeGrafter"/>
</dbReference>
<dbReference type="Gene3D" id="1.25.10.10">
    <property type="entry name" value="Leucine-rich Repeat Variant"/>
    <property type="match status" value="3"/>
</dbReference>
<dbReference type="EMBL" id="GBYB01006978">
    <property type="protein sequence ID" value="JAG76745.1"/>
    <property type="molecule type" value="Transcribed_RNA"/>
</dbReference>
<dbReference type="InterPro" id="IPR016024">
    <property type="entry name" value="ARM-type_fold"/>
</dbReference>
<evidence type="ECO:0000259" key="2">
    <source>
        <dbReference type="Pfam" id="PF25757"/>
    </source>
</evidence>
<organism evidence="3">
    <name type="scientific">Fopius arisanus</name>
    <dbReference type="NCBI Taxonomy" id="64838"/>
    <lineage>
        <taxon>Eukaryota</taxon>
        <taxon>Metazoa</taxon>
        <taxon>Ecdysozoa</taxon>
        <taxon>Arthropoda</taxon>
        <taxon>Hexapoda</taxon>
        <taxon>Insecta</taxon>
        <taxon>Pterygota</taxon>
        <taxon>Neoptera</taxon>
        <taxon>Endopterygota</taxon>
        <taxon>Hymenoptera</taxon>
        <taxon>Apocrita</taxon>
        <taxon>Ichneumonoidea</taxon>
        <taxon>Braconidae</taxon>
        <taxon>Opiinae</taxon>
        <taxon>Fopius</taxon>
    </lineage>
</organism>
<dbReference type="InterPro" id="IPR011989">
    <property type="entry name" value="ARM-like"/>
</dbReference>
<dbReference type="GO" id="GO:0036158">
    <property type="term" value="P:outer dynein arm assembly"/>
    <property type="evidence" value="ECO:0007669"/>
    <property type="project" value="TreeGrafter"/>
</dbReference>
<protein>
    <submittedName>
        <fullName evidence="5">Dynein assembly factor 5, axonemal isoform X1</fullName>
    </submittedName>
    <submittedName>
        <fullName evidence="3">HEATR2 protein</fullName>
    </submittedName>
</protein>
<accession>A0A0C9PZJ6</accession>
<dbReference type="SUPFAM" id="SSF48371">
    <property type="entry name" value="ARM repeat"/>
    <property type="match status" value="1"/>
</dbReference>
<dbReference type="KEGG" id="fas:105273145"/>
<dbReference type="OrthoDB" id="413572at2759"/>
<gene>
    <name evidence="3" type="primary">HEATR2</name>
    <name evidence="5" type="synonym">Dnaaf5</name>
    <name evidence="3" type="ORF">g.29478</name>
</gene>
<reference evidence="3" key="1">
    <citation type="submission" date="2015-01" db="EMBL/GenBank/DDBJ databases">
        <title>Transcriptome Assembly of Fopius arisanus.</title>
        <authorList>
            <person name="Geib S."/>
        </authorList>
    </citation>
    <scope>NUCLEOTIDE SEQUENCE</scope>
</reference>
<accession>A0A9R1TQ83</accession>
<dbReference type="CTD" id="54919"/>
<reference evidence="5" key="2">
    <citation type="submission" date="2025-04" db="UniProtKB">
        <authorList>
            <consortium name="RefSeq"/>
        </authorList>
    </citation>
    <scope>IDENTIFICATION</scope>
    <source>
        <strain evidence="5">USDA-PBARC FA_bdor</strain>
        <tissue evidence="5">Whole organism</tissue>
    </source>
</reference>
<keyword evidence="4" id="KW-1185">Reference proteome</keyword>
<dbReference type="AlphaFoldDB" id="A0A0C9PZJ6"/>
<dbReference type="GO" id="GO:0045505">
    <property type="term" value="F:dynein intermediate chain binding"/>
    <property type="evidence" value="ECO:0007669"/>
    <property type="project" value="TreeGrafter"/>
</dbReference>
<dbReference type="PANTHER" id="PTHR16216">
    <property type="entry name" value="DYNEIN ASSEMBLY FACTOR 5, AXONEMAL"/>
    <property type="match status" value="1"/>
</dbReference>
<sequence length="840" mass="96613">MSRVEQLGLSEICLSLQSDEKKKRLKALEKFENIVSSRDWSKSELLEIWQIMSKHLAKSLTDNAESCRNLSIEITKILLSSLPGLGKNIIYLMPVLVRRLGSQEMIETSEEVRLNCVVLLRVIIKKYEEHLPVYIDDIMVILAKTVIDNYPKIKSESCEAISELARSIPTHFYAKNEMIVQPVLSNFKHQHYRIRVASVKAIGNVLRYGNNKSLPDVASCLAARLFDQSGVVRAAVIEVAGDWLLNLRDRYSWWFKLLPLLLTGLHDEIADIRLKAQTLWCATGKQFLQENESDEKIKDKMDYLTSPPEHYPPGIERPNLGCRIIVQQNLSKLITGICNELDDWLADIRVRSAQLLAVLVLNAEQDTIQHIEKLLPAMYKACADEDNRVAVNVITAAEYMGYFVPPQSYCRLVLPTIQEGNIHFGHLAFFSAILRNSPRQPLVEQLEIIARFLHQSYICRSKKAKYQRELLNCCHALLQVCQEDCVIVSRQLFIAIFTAWSLSHEQVTQNFAKKLLEKLREKSGFETLQDLYISHLPTLLDDLEKTANTWTAHSAEVKIFQLCLTEAYAAALENFNVLLLILRKTMEKDCDVELKLKLFIHLSELFQHRCEFSTGHEDYNKFIVEFLKDILIPYLVWTAGRSAEALRTAAIGCLCAIFDNQVDEIDFKQEVDSTFCDKQLFLPIFQEIKPVLISLVDDNSRKTRLFALRAIYLMINHASKVRGLTEEDIIEIYPGIIRKLDDSCDDIRFAAVETLVFVWKASYKHQFNLGSSHIDYLYTSIIIHLDDPEEHFHTLVFDAMMELAEIEPVMLADKIERCKINFRNQKALEKLQDKCRNLIN</sequence>